<keyword evidence="7" id="KW-1185">Reference proteome</keyword>
<evidence type="ECO:0000256" key="5">
    <source>
        <dbReference type="SAM" id="Phobius"/>
    </source>
</evidence>
<feature type="transmembrane region" description="Helical" evidence="5">
    <location>
        <begin position="93"/>
        <end position="115"/>
    </location>
</feature>
<dbReference type="Gene3D" id="1.20.1250.20">
    <property type="entry name" value="MFS general substrate transporter like domains"/>
    <property type="match status" value="1"/>
</dbReference>
<sequence>MGGAGLMLTNNVGAVVLATRGDEKSEERVEIVQSMHVEILSVAGFAGRILFGTFSDALAWRWGTSRASWLMLATGLMFAGQALAIGSKGWSDLVFVTPIVGLAYGGVQTIIPVVIRDLFGSAKFSSNWQVIRWKLGDAGTDSLVILKSAYLYLTN</sequence>
<comment type="subcellular location">
    <subcellularLocation>
        <location evidence="1">Membrane</location>
        <topology evidence="1">Multi-pass membrane protein</topology>
    </subcellularLocation>
</comment>
<evidence type="ECO:0000256" key="2">
    <source>
        <dbReference type="ARBA" id="ARBA00022692"/>
    </source>
</evidence>
<protein>
    <recommendedName>
        <fullName evidence="8">Major facilitator superfamily domain-containing protein</fullName>
    </recommendedName>
</protein>
<dbReference type="Pfam" id="PF00083">
    <property type="entry name" value="Sugar_tr"/>
    <property type="match status" value="1"/>
</dbReference>
<evidence type="ECO:0000313" key="7">
    <source>
        <dbReference type="Proteomes" id="UP000269721"/>
    </source>
</evidence>
<reference evidence="7" key="1">
    <citation type="journal article" date="2018" name="Nat. Microbiol.">
        <title>Leveraging single-cell genomics to expand the fungal tree of life.</title>
        <authorList>
            <person name="Ahrendt S.R."/>
            <person name="Quandt C.A."/>
            <person name="Ciobanu D."/>
            <person name="Clum A."/>
            <person name="Salamov A."/>
            <person name="Andreopoulos B."/>
            <person name="Cheng J.F."/>
            <person name="Woyke T."/>
            <person name="Pelin A."/>
            <person name="Henrissat B."/>
            <person name="Reynolds N.K."/>
            <person name="Benny G.L."/>
            <person name="Smith M.E."/>
            <person name="James T.Y."/>
            <person name="Grigoriev I.V."/>
        </authorList>
    </citation>
    <scope>NUCLEOTIDE SEQUENCE [LARGE SCALE GENOMIC DNA]</scope>
</reference>
<keyword evidence="2 5" id="KW-0812">Transmembrane</keyword>
<dbReference type="GO" id="GO:0016020">
    <property type="term" value="C:membrane"/>
    <property type="evidence" value="ECO:0007669"/>
    <property type="project" value="UniProtKB-SubCell"/>
</dbReference>
<evidence type="ECO:0000256" key="1">
    <source>
        <dbReference type="ARBA" id="ARBA00004141"/>
    </source>
</evidence>
<gene>
    <name evidence="6" type="ORF">BDK51DRAFT_18512</name>
</gene>
<evidence type="ECO:0000256" key="3">
    <source>
        <dbReference type="ARBA" id="ARBA00022989"/>
    </source>
</evidence>
<keyword evidence="3 5" id="KW-1133">Transmembrane helix</keyword>
<proteinExistence type="predicted"/>
<name>A0A4P9WIK1_9FUNG</name>
<dbReference type="EMBL" id="KZ995297">
    <property type="protein sequence ID" value="RKO90960.1"/>
    <property type="molecule type" value="Genomic_DNA"/>
</dbReference>
<evidence type="ECO:0000256" key="4">
    <source>
        <dbReference type="ARBA" id="ARBA00023136"/>
    </source>
</evidence>
<feature type="transmembrane region" description="Helical" evidence="5">
    <location>
        <begin position="67"/>
        <end position="87"/>
    </location>
</feature>
<evidence type="ECO:0008006" key="8">
    <source>
        <dbReference type="Google" id="ProtNLM"/>
    </source>
</evidence>
<dbReference type="PANTHER" id="PTHR21576">
    <property type="entry name" value="UNCHARACTERIZED NODULIN-LIKE PROTEIN"/>
    <property type="match status" value="1"/>
</dbReference>
<dbReference type="Proteomes" id="UP000269721">
    <property type="component" value="Unassembled WGS sequence"/>
</dbReference>
<dbReference type="PANTHER" id="PTHR21576:SF158">
    <property type="entry name" value="RIBOSOMAL RNA-PROCESSING PROTEIN 12-LIKE CONSERVED DOMAIN-CONTAINING PROTEIN"/>
    <property type="match status" value="1"/>
</dbReference>
<dbReference type="AlphaFoldDB" id="A0A4P9WIK1"/>
<organism evidence="6 7">
    <name type="scientific">Blyttiomyces helicus</name>
    <dbReference type="NCBI Taxonomy" id="388810"/>
    <lineage>
        <taxon>Eukaryota</taxon>
        <taxon>Fungi</taxon>
        <taxon>Fungi incertae sedis</taxon>
        <taxon>Chytridiomycota</taxon>
        <taxon>Chytridiomycota incertae sedis</taxon>
        <taxon>Chytridiomycetes</taxon>
        <taxon>Chytridiomycetes incertae sedis</taxon>
        <taxon>Blyttiomyces</taxon>
    </lineage>
</organism>
<accession>A0A4P9WIK1</accession>
<evidence type="ECO:0000313" key="6">
    <source>
        <dbReference type="EMBL" id="RKO90960.1"/>
    </source>
</evidence>
<keyword evidence="4 5" id="KW-0472">Membrane</keyword>
<dbReference type="SUPFAM" id="SSF103473">
    <property type="entry name" value="MFS general substrate transporter"/>
    <property type="match status" value="1"/>
</dbReference>
<dbReference type="GO" id="GO:0022857">
    <property type="term" value="F:transmembrane transporter activity"/>
    <property type="evidence" value="ECO:0007669"/>
    <property type="project" value="InterPro"/>
</dbReference>
<dbReference type="InterPro" id="IPR036259">
    <property type="entry name" value="MFS_trans_sf"/>
</dbReference>
<dbReference type="InterPro" id="IPR005828">
    <property type="entry name" value="MFS_sugar_transport-like"/>
</dbReference>
<dbReference type="OrthoDB" id="410267at2759"/>